<dbReference type="OrthoDB" id="5149609at2"/>
<dbReference type="Proteomes" id="UP000037397">
    <property type="component" value="Unassembled WGS sequence"/>
</dbReference>
<gene>
    <name evidence="2" type="ORF">VV01_06995</name>
</gene>
<organism evidence="2 3">
    <name type="scientific">Luteipulveratus halotolerans</name>
    <dbReference type="NCBI Taxonomy" id="1631356"/>
    <lineage>
        <taxon>Bacteria</taxon>
        <taxon>Bacillati</taxon>
        <taxon>Actinomycetota</taxon>
        <taxon>Actinomycetes</taxon>
        <taxon>Micrococcales</taxon>
        <taxon>Dermacoccaceae</taxon>
        <taxon>Luteipulveratus</taxon>
    </lineage>
</organism>
<feature type="region of interest" description="Disordered" evidence="1">
    <location>
        <begin position="28"/>
        <end position="59"/>
    </location>
</feature>
<accession>A0A0L6CHB3</accession>
<dbReference type="EMBL" id="LAIR01000002">
    <property type="protein sequence ID" value="KNX36955.1"/>
    <property type="molecule type" value="Genomic_DNA"/>
</dbReference>
<protein>
    <submittedName>
        <fullName evidence="2">Uncharacterized protein</fullName>
    </submittedName>
</protein>
<proteinExistence type="predicted"/>
<keyword evidence="3" id="KW-1185">Reference proteome</keyword>
<dbReference type="STRING" id="1631356.VV01_06995"/>
<dbReference type="RefSeq" id="WP_050669263.1">
    <property type="nucleotide sequence ID" value="NZ_LAIR01000002.1"/>
</dbReference>
<evidence type="ECO:0000313" key="2">
    <source>
        <dbReference type="EMBL" id="KNX36955.1"/>
    </source>
</evidence>
<evidence type="ECO:0000256" key="1">
    <source>
        <dbReference type="SAM" id="MobiDB-lite"/>
    </source>
</evidence>
<sequence length="149" mass="15556">MTRPPDDPPVPPSSSVADEAVRLVEALAGLGGARTQEDGHADAPPGPEPADRASRTSPGCTCDEVPVVASVCRVCPVCRVVGLLHSVQPETMERLADLLGMVAGSLQAMAADRRRPSEAAAQQPSRSRSDRDEVVEVTDADEPPTDPKA</sequence>
<evidence type="ECO:0000313" key="3">
    <source>
        <dbReference type="Proteomes" id="UP000037397"/>
    </source>
</evidence>
<comment type="caution">
    <text evidence="2">The sequence shown here is derived from an EMBL/GenBank/DDBJ whole genome shotgun (WGS) entry which is preliminary data.</text>
</comment>
<reference evidence="3" key="1">
    <citation type="submission" date="2015-03" db="EMBL/GenBank/DDBJ databases">
        <title>Luteipulveratus halotolerans sp. nov., a novel actinobacterium (Dermacoccaceae) from Sarawak, Malaysia.</title>
        <authorList>
            <person name="Juboi H."/>
            <person name="Basik A."/>
            <person name="Shamsul S.S."/>
            <person name="Arnold P."/>
            <person name="Schmitt E.K."/>
            <person name="Sanglier J.-J."/>
            <person name="Yeo T."/>
        </authorList>
    </citation>
    <scope>NUCLEOTIDE SEQUENCE [LARGE SCALE GENOMIC DNA]</scope>
    <source>
        <strain evidence="3">C296001</strain>
    </source>
</reference>
<dbReference type="AlphaFoldDB" id="A0A0L6CHB3"/>
<feature type="compositionally biased region" description="Acidic residues" evidence="1">
    <location>
        <begin position="135"/>
        <end position="149"/>
    </location>
</feature>
<name>A0A0L6CHB3_9MICO</name>
<feature type="region of interest" description="Disordered" evidence="1">
    <location>
        <begin position="110"/>
        <end position="149"/>
    </location>
</feature>